<keyword evidence="3 6" id="KW-0812">Transmembrane</keyword>
<evidence type="ECO:0000313" key="7">
    <source>
        <dbReference type="EMBL" id="KIF80031.1"/>
    </source>
</evidence>
<evidence type="ECO:0000256" key="2">
    <source>
        <dbReference type="ARBA" id="ARBA00007165"/>
    </source>
</evidence>
<gene>
    <name evidence="7" type="ORF">TSA66_03110</name>
</gene>
<name>A0A0C2BPQ3_9BURK</name>
<dbReference type="RefSeq" id="WP_040038942.1">
    <property type="nucleotide sequence ID" value="NZ_JWJG01000028.1"/>
</dbReference>
<dbReference type="InterPro" id="IPR002994">
    <property type="entry name" value="Surf1/Shy1"/>
</dbReference>
<evidence type="ECO:0000256" key="1">
    <source>
        <dbReference type="ARBA" id="ARBA00004370"/>
    </source>
</evidence>
<dbReference type="STRING" id="709839.TSA66_03110"/>
<comment type="subcellular location">
    <subcellularLocation>
        <location evidence="6">Cell membrane</location>
        <topology evidence="6">Multi-pass membrane protein</topology>
    </subcellularLocation>
    <subcellularLocation>
        <location evidence="1">Membrane</location>
    </subcellularLocation>
</comment>
<evidence type="ECO:0000256" key="3">
    <source>
        <dbReference type="ARBA" id="ARBA00022692"/>
    </source>
</evidence>
<evidence type="ECO:0000256" key="4">
    <source>
        <dbReference type="ARBA" id="ARBA00022989"/>
    </source>
</evidence>
<dbReference type="InterPro" id="IPR045214">
    <property type="entry name" value="Surf1/Surf4"/>
</dbReference>
<dbReference type="Pfam" id="PF02104">
    <property type="entry name" value="SURF1"/>
    <property type="match status" value="1"/>
</dbReference>
<keyword evidence="4 6" id="KW-1133">Transmembrane helix</keyword>
<sequence>MRFTFRFRWLPFIAASIAAVIGISLGQWQARRAVEKEMIEARMAERAGAAPLLLNAGIPGIDEAEYRRAIVRGEFVRDWPLYLDNRPYKGEAGFYVLMPFRLAGSQQYVLVARGWIRRDAADRTRLSVMPPPAGLTEVVGMVRHHPGHVLQLGRDEPVQRGAIVQNVSVREVAQASKLDFAPFVLEQLNDTHDGLIRDWPRPSSGVERHRGYAFQWYALAATALVFFVVTGFRRERN</sequence>
<comment type="similarity">
    <text evidence="2 6">Belongs to the SURF1 family.</text>
</comment>
<evidence type="ECO:0000256" key="5">
    <source>
        <dbReference type="ARBA" id="ARBA00023136"/>
    </source>
</evidence>
<dbReference type="PANTHER" id="PTHR23427:SF2">
    <property type="entry name" value="SURFEIT LOCUS PROTEIN 1"/>
    <property type="match status" value="1"/>
</dbReference>
<protein>
    <recommendedName>
        <fullName evidence="6">SURF1-like protein</fullName>
    </recommendedName>
</protein>
<proteinExistence type="inferred from homology"/>
<keyword evidence="8" id="KW-1185">Reference proteome</keyword>
<comment type="caution">
    <text evidence="6">Lacks conserved residue(s) required for the propagation of feature annotation.</text>
</comment>
<evidence type="ECO:0000313" key="8">
    <source>
        <dbReference type="Proteomes" id="UP000031572"/>
    </source>
</evidence>
<dbReference type="AlphaFoldDB" id="A0A0C2BPQ3"/>
<comment type="caution">
    <text evidence="7">The sequence shown here is derived from an EMBL/GenBank/DDBJ whole genome shotgun (WGS) entry which is preliminary data.</text>
</comment>
<accession>A0A0C2BPQ3</accession>
<dbReference type="OrthoDB" id="9789940at2"/>
<dbReference type="Proteomes" id="UP000031572">
    <property type="component" value="Unassembled WGS sequence"/>
</dbReference>
<dbReference type="GO" id="GO:0005886">
    <property type="term" value="C:plasma membrane"/>
    <property type="evidence" value="ECO:0007669"/>
    <property type="project" value="UniProtKB-SubCell"/>
</dbReference>
<reference evidence="7 8" key="1">
    <citation type="submission" date="2014-12" db="EMBL/GenBank/DDBJ databases">
        <title>Denitrispirillum autotrophicum gen. nov., sp. nov., Denitrifying, Facultatively Autotrophic Bacteria Isolated from Rice Paddy Soil.</title>
        <authorList>
            <person name="Ishii S."/>
            <person name="Ashida N."/>
            <person name="Ohno H."/>
            <person name="Otsuka S."/>
            <person name="Yokota A."/>
            <person name="Senoo K."/>
        </authorList>
    </citation>
    <scope>NUCLEOTIDE SEQUENCE [LARGE SCALE GENOMIC DNA]</scope>
    <source>
        <strain evidence="7 8">TSA66</strain>
    </source>
</reference>
<evidence type="ECO:0000256" key="6">
    <source>
        <dbReference type="RuleBase" id="RU363076"/>
    </source>
</evidence>
<dbReference type="PANTHER" id="PTHR23427">
    <property type="entry name" value="SURFEIT LOCUS PROTEIN"/>
    <property type="match status" value="1"/>
</dbReference>
<keyword evidence="5 6" id="KW-0472">Membrane</keyword>
<organism evidence="7 8">
    <name type="scientific">Noviherbaspirillum autotrophicum</name>
    <dbReference type="NCBI Taxonomy" id="709839"/>
    <lineage>
        <taxon>Bacteria</taxon>
        <taxon>Pseudomonadati</taxon>
        <taxon>Pseudomonadota</taxon>
        <taxon>Betaproteobacteria</taxon>
        <taxon>Burkholderiales</taxon>
        <taxon>Oxalobacteraceae</taxon>
        <taxon>Noviherbaspirillum</taxon>
    </lineage>
</organism>
<dbReference type="PROSITE" id="PS50895">
    <property type="entry name" value="SURF1"/>
    <property type="match status" value="1"/>
</dbReference>
<keyword evidence="6" id="KW-1003">Cell membrane</keyword>
<dbReference type="CDD" id="cd06662">
    <property type="entry name" value="SURF1"/>
    <property type="match status" value="1"/>
</dbReference>
<dbReference type="EMBL" id="JWJG01000028">
    <property type="protein sequence ID" value="KIF80031.1"/>
    <property type="molecule type" value="Genomic_DNA"/>
</dbReference>
<feature type="transmembrane region" description="Helical" evidence="6">
    <location>
        <begin position="214"/>
        <end position="232"/>
    </location>
</feature>